<reference evidence="1 2" key="1">
    <citation type="journal article" date="2018" name="Evol. Lett.">
        <title>Horizontal gene cluster transfer increased hallucinogenic mushroom diversity.</title>
        <authorList>
            <person name="Reynolds H.T."/>
            <person name="Vijayakumar V."/>
            <person name="Gluck-Thaler E."/>
            <person name="Korotkin H.B."/>
            <person name="Matheny P.B."/>
            <person name="Slot J.C."/>
        </authorList>
    </citation>
    <scope>NUCLEOTIDE SEQUENCE [LARGE SCALE GENOMIC DNA]</scope>
    <source>
        <strain evidence="1 2">SRW20</strain>
    </source>
</reference>
<name>A0A409W5L3_9AGAR</name>
<gene>
    <name evidence="1" type="ORF">CVT26_011521</name>
</gene>
<protein>
    <submittedName>
        <fullName evidence="1">Uncharacterized protein</fullName>
    </submittedName>
</protein>
<evidence type="ECO:0000313" key="2">
    <source>
        <dbReference type="Proteomes" id="UP000284706"/>
    </source>
</evidence>
<evidence type="ECO:0000313" key="1">
    <source>
        <dbReference type="EMBL" id="PPQ73796.1"/>
    </source>
</evidence>
<dbReference type="Proteomes" id="UP000284706">
    <property type="component" value="Unassembled WGS sequence"/>
</dbReference>
<accession>A0A409W5L3</accession>
<dbReference type="EMBL" id="NHYE01005383">
    <property type="protein sequence ID" value="PPQ73796.1"/>
    <property type="molecule type" value="Genomic_DNA"/>
</dbReference>
<dbReference type="AlphaFoldDB" id="A0A409W5L3"/>
<proteinExistence type="predicted"/>
<organism evidence="1 2">
    <name type="scientific">Gymnopilus dilepis</name>
    <dbReference type="NCBI Taxonomy" id="231916"/>
    <lineage>
        <taxon>Eukaryota</taxon>
        <taxon>Fungi</taxon>
        <taxon>Dikarya</taxon>
        <taxon>Basidiomycota</taxon>
        <taxon>Agaricomycotina</taxon>
        <taxon>Agaricomycetes</taxon>
        <taxon>Agaricomycetidae</taxon>
        <taxon>Agaricales</taxon>
        <taxon>Agaricineae</taxon>
        <taxon>Hymenogastraceae</taxon>
        <taxon>Gymnopilus</taxon>
    </lineage>
</organism>
<sequence>MAGHVEVPSEILRQIEILRFTRLMAATICFYDYGKLLAVTFDREVEFIWVRLRTTTRWFSNASKEKSKLETPFNNNSPGIARRALTSRHYTDIIWYRIVISPF</sequence>
<comment type="caution">
    <text evidence="1">The sequence shown here is derived from an EMBL/GenBank/DDBJ whole genome shotgun (WGS) entry which is preliminary data.</text>
</comment>
<keyword evidence="2" id="KW-1185">Reference proteome</keyword>
<dbReference type="InParanoid" id="A0A409W5L3"/>